<dbReference type="EMBL" id="JAATJS010000001">
    <property type="protein sequence ID" value="NIX75328.1"/>
    <property type="molecule type" value="Genomic_DNA"/>
</dbReference>
<organism evidence="1 2">
    <name type="scientific">Microvirga terricola</name>
    <dbReference type="NCBI Taxonomy" id="2719797"/>
    <lineage>
        <taxon>Bacteria</taxon>
        <taxon>Pseudomonadati</taxon>
        <taxon>Pseudomonadota</taxon>
        <taxon>Alphaproteobacteria</taxon>
        <taxon>Hyphomicrobiales</taxon>
        <taxon>Methylobacteriaceae</taxon>
        <taxon>Microvirga</taxon>
    </lineage>
</organism>
<reference evidence="1 2" key="1">
    <citation type="submission" date="2020-03" db="EMBL/GenBank/DDBJ databases">
        <title>The genome sequence of Microvirga sp. c23x22.</title>
        <authorList>
            <person name="Zhang X."/>
        </authorList>
    </citation>
    <scope>NUCLEOTIDE SEQUENCE [LARGE SCALE GENOMIC DNA]</scope>
    <source>
        <strain evidence="2">c23x22</strain>
    </source>
</reference>
<accession>A0ABX0V6G8</accession>
<gene>
    <name evidence="1" type="ORF">HB375_01710</name>
</gene>
<dbReference type="RefSeq" id="WP_167671221.1">
    <property type="nucleotide sequence ID" value="NZ_JAATJS010000001.1"/>
</dbReference>
<sequence>MGILSSAEAQTISPEQDSSAHTRFRSFYKSRDVGGLPNLLQDLDRSAGGDWTAHPPIIGFIAGILIENPSRFDLLPNDASTVLQADLALAYSLSGQSERGLAIARQIGLDEKRQAFIRSAPSLKTLTVRNPTELDYLWGAAFATGNPLYIRAIVKRFTQLVDQPEKANDILAISEFMQTKKGDIRWLKERYDRATLLDMALASAILVALSRNVAEHEFIRKVVAEDLPKDGYAHRILTAFSGQGS</sequence>
<dbReference type="Proteomes" id="UP000707352">
    <property type="component" value="Unassembled WGS sequence"/>
</dbReference>
<name>A0ABX0V6G8_9HYPH</name>
<evidence type="ECO:0000313" key="2">
    <source>
        <dbReference type="Proteomes" id="UP000707352"/>
    </source>
</evidence>
<keyword evidence="2" id="KW-1185">Reference proteome</keyword>
<proteinExistence type="predicted"/>
<comment type="caution">
    <text evidence="1">The sequence shown here is derived from an EMBL/GenBank/DDBJ whole genome shotgun (WGS) entry which is preliminary data.</text>
</comment>
<evidence type="ECO:0000313" key="1">
    <source>
        <dbReference type="EMBL" id="NIX75328.1"/>
    </source>
</evidence>
<protein>
    <submittedName>
        <fullName evidence="1">Uncharacterized protein</fullName>
    </submittedName>
</protein>